<accession>A0A6N3F639</accession>
<dbReference type="RefSeq" id="WP_024038527.1">
    <property type="nucleotide sequence ID" value="NZ_CACRUE010000039.1"/>
</dbReference>
<dbReference type="EMBL" id="CACRUE010000039">
    <property type="protein sequence ID" value="VYU47470.1"/>
    <property type="molecule type" value="Genomic_DNA"/>
</dbReference>
<dbReference type="AlphaFoldDB" id="A0A6N3F639"/>
<organism evidence="1">
    <name type="scientific">Intestinibacter bartlettii</name>
    <dbReference type="NCBI Taxonomy" id="261299"/>
    <lineage>
        <taxon>Bacteria</taxon>
        <taxon>Bacillati</taxon>
        <taxon>Bacillota</taxon>
        <taxon>Clostridia</taxon>
        <taxon>Peptostreptococcales</taxon>
        <taxon>Peptostreptococcaceae</taxon>
        <taxon>Intestinibacter</taxon>
    </lineage>
</organism>
<evidence type="ECO:0000313" key="1">
    <source>
        <dbReference type="EMBL" id="VYU47470.1"/>
    </source>
</evidence>
<proteinExistence type="predicted"/>
<gene>
    <name evidence="1" type="ORF">IBLFYP30_02826</name>
</gene>
<protein>
    <submittedName>
        <fullName evidence="1">Uncharacterized protein</fullName>
    </submittedName>
</protein>
<reference evidence="1" key="1">
    <citation type="submission" date="2019-11" db="EMBL/GenBank/DDBJ databases">
        <authorList>
            <person name="Feng L."/>
        </authorList>
    </citation>
    <scope>NUCLEOTIDE SEQUENCE</scope>
    <source>
        <strain evidence="1">IbartlettiiLFYP30</strain>
    </source>
</reference>
<sequence>MAKTIKFNLVCDGNSVRTLEDLKNNFLIEDILEYYKNGLLLRWLKVRGFEEECEKVNAIREYDDISIIKKLIDIFGMEIEESEIEESIYILQYEYKRKASLDRYRNSSNNLESMIDKHIKEYNRFVNFIINNKDDMPKIKAALKQIEQNYIHIFKLDYRNLFFKFRFKAPMAIFAMLTIDKMRELYLFNDKGEEKLSKYIKTLEDCDAIEYWQKYFDDKKEIVELISGKVYITPLEKILGDNLKVFKGATNGYWKDVEPKGKKFMILKIESGNFIRASGESGQELSREDVLNKFVIVDGIDYKSNSDTNKLLYMEV</sequence>
<name>A0A6N3F639_9FIRM</name>